<dbReference type="InterPro" id="IPR013766">
    <property type="entry name" value="Thioredoxin_domain"/>
</dbReference>
<comment type="function">
    <text evidence="1">Participates in various redox reactions through the reversible oxidation of its active center dithiol to a disulfide and catalyzes dithiol-disulfide exchange reactions.</text>
</comment>
<sequence length="107" mass="12510">MEIKEQQEFFNTISNGRTIVFYHSSSCPSCRSIEPYFDEQVKLCPNEQLQFLKVNITDFPEIAQENNIRSVPTFVSYVNGVSTKRFTGAYRDEVERMITKNIKMLNE</sequence>
<keyword evidence="2" id="KW-0813">Transport</keyword>
<evidence type="ECO:0000313" key="6">
    <source>
        <dbReference type="Proteomes" id="UP001628156"/>
    </source>
</evidence>
<evidence type="ECO:0000256" key="2">
    <source>
        <dbReference type="ARBA" id="ARBA00022982"/>
    </source>
</evidence>
<comment type="caution">
    <text evidence="5">The sequence shown here is derived from an EMBL/GenBank/DDBJ whole genome shotgun (WGS) entry which is preliminary data.</text>
</comment>
<proteinExistence type="predicted"/>
<dbReference type="SUPFAM" id="SSF52833">
    <property type="entry name" value="Thioredoxin-like"/>
    <property type="match status" value="1"/>
</dbReference>
<gene>
    <name evidence="5" type="ORF">ENUP19_0329G0029</name>
</gene>
<dbReference type="EMBL" id="BAAFRS010000329">
    <property type="protein sequence ID" value="GAB1227280.1"/>
    <property type="molecule type" value="Genomic_DNA"/>
</dbReference>
<accession>A0ABQ0DWP8</accession>
<keyword evidence="3" id="KW-1015">Disulfide bond</keyword>
<dbReference type="PANTHER" id="PTHR46115">
    <property type="entry name" value="THIOREDOXIN-LIKE PROTEIN 1"/>
    <property type="match status" value="1"/>
</dbReference>
<evidence type="ECO:0000259" key="4">
    <source>
        <dbReference type="PROSITE" id="PS51352"/>
    </source>
</evidence>
<reference evidence="5 6" key="1">
    <citation type="journal article" date="2019" name="PLoS Negl. Trop. Dis.">
        <title>Whole genome sequencing of Entamoeba nuttalli reveals mammalian host-related molecular signatures and a novel octapeptide-repeat surface protein.</title>
        <authorList>
            <person name="Tanaka M."/>
            <person name="Makiuchi T."/>
            <person name="Komiyama T."/>
            <person name="Shiina T."/>
            <person name="Osaki K."/>
            <person name="Tachibana H."/>
        </authorList>
    </citation>
    <scope>NUCLEOTIDE SEQUENCE [LARGE SCALE GENOMIC DNA]</scope>
    <source>
        <strain evidence="5 6">P19-061405</strain>
    </source>
</reference>
<dbReference type="Pfam" id="PF00085">
    <property type="entry name" value="Thioredoxin"/>
    <property type="match status" value="1"/>
</dbReference>
<organism evidence="5 6">
    <name type="scientific">Entamoeba nuttalli</name>
    <dbReference type="NCBI Taxonomy" id="412467"/>
    <lineage>
        <taxon>Eukaryota</taxon>
        <taxon>Amoebozoa</taxon>
        <taxon>Evosea</taxon>
        <taxon>Archamoebae</taxon>
        <taxon>Mastigamoebida</taxon>
        <taxon>Entamoebidae</taxon>
        <taxon>Entamoeba</taxon>
    </lineage>
</organism>
<evidence type="ECO:0000256" key="1">
    <source>
        <dbReference type="ARBA" id="ARBA00003318"/>
    </source>
</evidence>
<dbReference type="Proteomes" id="UP001628156">
    <property type="component" value="Unassembled WGS sequence"/>
</dbReference>
<evidence type="ECO:0000256" key="3">
    <source>
        <dbReference type="ARBA" id="ARBA00023157"/>
    </source>
</evidence>
<keyword evidence="2" id="KW-0249">Electron transport</keyword>
<protein>
    <recommendedName>
        <fullName evidence="4">Thioredoxin domain-containing protein</fullName>
    </recommendedName>
</protein>
<dbReference type="PROSITE" id="PS51352">
    <property type="entry name" value="THIOREDOXIN_2"/>
    <property type="match status" value="1"/>
</dbReference>
<dbReference type="Gene3D" id="3.40.30.10">
    <property type="entry name" value="Glutaredoxin"/>
    <property type="match status" value="1"/>
</dbReference>
<name>A0ABQ0DWP8_9EUKA</name>
<evidence type="ECO:0000313" key="5">
    <source>
        <dbReference type="EMBL" id="GAB1227280.1"/>
    </source>
</evidence>
<dbReference type="CDD" id="cd02947">
    <property type="entry name" value="TRX_family"/>
    <property type="match status" value="1"/>
</dbReference>
<keyword evidence="6" id="KW-1185">Reference proteome</keyword>
<feature type="domain" description="Thioredoxin" evidence="4">
    <location>
        <begin position="1"/>
        <end position="103"/>
    </location>
</feature>
<dbReference type="InterPro" id="IPR036249">
    <property type="entry name" value="Thioredoxin-like_sf"/>
</dbReference>